<keyword evidence="1" id="KW-0812">Transmembrane</keyword>
<evidence type="ECO:0000256" key="1">
    <source>
        <dbReference type="SAM" id="Phobius"/>
    </source>
</evidence>
<name>A0A368HGW8_9GAMM</name>
<organism evidence="3 4">
    <name type="scientific">Acidiferrobacter thiooxydans</name>
    <dbReference type="NCBI Taxonomy" id="163359"/>
    <lineage>
        <taxon>Bacteria</taxon>
        <taxon>Pseudomonadati</taxon>
        <taxon>Pseudomonadota</taxon>
        <taxon>Gammaproteobacteria</taxon>
        <taxon>Acidiferrobacterales</taxon>
        <taxon>Acidiferrobacteraceae</taxon>
        <taxon>Acidiferrobacter</taxon>
    </lineage>
</organism>
<evidence type="ECO:0000259" key="2">
    <source>
        <dbReference type="Pfam" id="PF13116"/>
    </source>
</evidence>
<dbReference type="OrthoDB" id="9762238at2"/>
<comment type="caution">
    <text evidence="3">The sequence shown here is derived from an EMBL/GenBank/DDBJ whole genome shotgun (WGS) entry which is preliminary data.</text>
</comment>
<dbReference type="InterPro" id="IPR025263">
    <property type="entry name" value="YhdP_central"/>
</dbReference>
<keyword evidence="1" id="KW-0472">Membrane</keyword>
<dbReference type="PANTHER" id="PTHR38690">
    <property type="entry name" value="PROTEASE-RELATED"/>
    <property type="match status" value="1"/>
</dbReference>
<proteinExistence type="predicted"/>
<accession>A0A368HGW8</accession>
<dbReference type="InterPro" id="IPR011836">
    <property type="entry name" value="YhdP"/>
</dbReference>
<protein>
    <recommendedName>
        <fullName evidence="2">YhdP central domain-containing protein</fullName>
    </recommendedName>
</protein>
<evidence type="ECO:0000313" key="4">
    <source>
        <dbReference type="Proteomes" id="UP000253250"/>
    </source>
</evidence>
<reference evidence="3 4" key="1">
    <citation type="submission" date="2018-02" db="EMBL/GenBank/DDBJ databases">
        <title>Insights into the biology of acidophilic members of the Acidiferrobacteraceae family derived from comparative genomic analyses.</title>
        <authorList>
            <person name="Issotta F."/>
            <person name="Thyssen C."/>
            <person name="Mena C."/>
            <person name="Moya A."/>
            <person name="Bellenberg S."/>
            <person name="Sproer C."/>
            <person name="Covarrubias P.C."/>
            <person name="Sand W."/>
            <person name="Quatrini R."/>
            <person name="Vera M."/>
        </authorList>
    </citation>
    <scope>NUCLEOTIDE SEQUENCE [LARGE SCALE GENOMIC DNA]</scope>
    <source>
        <strain evidence="4">m-1</strain>
    </source>
</reference>
<dbReference type="EMBL" id="PSYR01000002">
    <property type="protein sequence ID" value="RCN56731.1"/>
    <property type="molecule type" value="Genomic_DNA"/>
</dbReference>
<keyword evidence="4" id="KW-1185">Reference proteome</keyword>
<dbReference type="AlphaFoldDB" id="A0A368HGW8"/>
<gene>
    <name evidence="3" type="ORF">C4900_13270</name>
</gene>
<feature type="transmembrane region" description="Helical" evidence="1">
    <location>
        <begin position="21"/>
        <end position="44"/>
    </location>
</feature>
<dbReference type="Proteomes" id="UP000253250">
    <property type="component" value="Unassembled WGS sequence"/>
</dbReference>
<dbReference type="Pfam" id="PF13116">
    <property type="entry name" value="YhdP"/>
    <property type="match status" value="1"/>
</dbReference>
<feature type="domain" description="YhdP central" evidence="2">
    <location>
        <begin position="19"/>
        <end position="1246"/>
    </location>
</feature>
<dbReference type="PANTHER" id="PTHR38690:SF1">
    <property type="entry name" value="PROTEASE"/>
    <property type="match status" value="1"/>
</dbReference>
<dbReference type="RefSeq" id="WP_114283229.1">
    <property type="nucleotide sequence ID" value="NZ_PSYR01000002.1"/>
</dbReference>
<sequence>MVGLRRRAYIFWHNRSRGARYALATAGALFALLIVALATSPLWLTPLLQTEKPALEAALTRDLGAPVRVRAVAARVDWRPGIMLRGVTVMGRAGPAVALRAVRVDLSWLALTRARLWPAFIGIDGARLNLRKTAHGVHVVGLVHHSQQPFHWRRFLAAMHAMSLHAGQVAIAMPGRPIVSLQALDASWTTGIKDHTLTGAATIPGVCGRCLVTVEFSGHGVSPKHFRGALGVHAMALDLHAAAALTGRRRLRPLAGTVGGQLWTTWNRGRLDFVGGDVALAHAFVPANRFSHALAIAGLSGRFSLKIDPQGFRFYAADVRSSVAGVRSHTGSVYVAHQGAFWDVDTERLHLTQVAYVAARLRSLNPKVASWLALRPRGTLTRLHLRLGPRWRYHVRARFTGLGLGRARSGPFFAHAAGRLIAGTHFGRVVLSGLHGLVRGPAALPGPLTVQALTAELSWHKDAQGLSWELPALHLASTAGTVDAAASGAQEAGQGQVLLLGAALHDVRISALKDLYPRTMRGHLRQWLTRTVRGGVITAGQVTFKGPLKGFPFRNGGGLFQATLHIRHGRYRFLPHWPSARHLAVTVTDHDAQLSVQGSGVLGGVVVPALSVRAGPLGTPMGLATVRVHTQGGLGDLLAVVLPHVRAGLRTVLPATISGGGGARLALILHIPFSRRQGPLTLHGRINLAHATLRYPLGSRVLHWRALAGWATFNDAGPESARLSGRLLGGPFTLALTPRRHGGVQGQATGQIDAAHVKALAGPARRYVGGAVSWQLHVIAGRRLRAQVTADVRQLALHLPYPAGKARGVPAVAHFTLLSDHNGVFARGGVAHHLTLAYAGASNGPHGLWVGVGSAVAPKTVGRGLAIGVRSGYLAVAPWLTFVQTLNQAHVKVGMRPLVTPRAFTAYVGSLAWAGRSFGTVHARFRRHGSAWAGVLEGPDIAGTLDWRPQPRPTVVLQLDHLTIPAPSHGTSATGQGSPIRDPEHLPAIHFTANSLTVGRHYIGRVVIDGAPYADGFRFQQIDLVRPHASLTGFGQWSVHGGLPESLFTFAFHSQNFGHMLDAWGLPHQLAGGRVTAHGTLNWPGGPAAFSVKRLEANIRFLARNGRFVKVQQGAGKLLGIFNVDSITHYLTLDFSSIFGRGFAFDRIDGDLIADSGVAETRGIHIEGASANVLVSGKTDLVAKTFDLRVRVQPHIQNNVTLATGLLGGPIAGAVVLLMQKIFAHEIDQGTRLTYYIKGPWSRPNVQKKTDKG</sequence>
<keyword evidence="1" id="KW-1133">Transmembrane helix</keyword>
<evidence type="ECO:0000313" key="3">
    <source>
        <dbReference type="EMBL" id="RCN56731.1"/>
    </source>
</evidence>